<dbReference type="GO" id="GO:0005506">
    <property type="term" value="F:iron ion binding"/>
    <property type="evidence" value="ECO:0007669"/>
    <property type="project" value="InterPro"/>
</dbReference>
<dbReference type="EMBL" id="JQ018601">
    <property type="protein sequence ID" value="AEX12021.1"/>
    <property type="molecule type" value="Genomic_DNA"/>
</dbReference>
<dbReference type="EMBL" id="JQ018602">
    <property type="protein sequence ID" value="AEX12022.1"/>
    <property type="molecule type" value="Genomic_DNA"/>
</dbReference>
<protein>
    <submittedName>
        <fullName evidence="8">Uncharacterized protein</fullName>
    </submittedName>
</protein>
<evidence type="ECO:0000313" key="9">
    <source>
        <dbReference type="EMBL" id="AEX12021.1"/>
    </source>
</evidence>
<proteinExistence type="predicted"/>
<evidence type="ECO:0000313" key="8">
    <source>
        <dbReference type="EMBL" id="AEX12017.1"/>
    </source>
</evidence>
<reference evidence="8" key="1">
    <citation type="submission" date="2011-11" db="EMBL/GenBank/DDBJ databases">
        <title>Nucleotide Diversity and Divergence in the Loblolly Pine Gene Space.</title>
        <authorList>
            <person name="Neale D.B."/>
            <person name="Wegrzyn J.L."/>
            <person name="Lee J.M."/>
            <person name="Eckert A.J."/>
            <person name="Liechty J.D."/>
            <person name="Stevens K.A."/>
            <person name="Langley C.H."/>
        </authorList>
    </citation>
    <scope>NUCLEOTIDE SEQUENCE</scope>
    <source>
        <strain evidence="10">1330</strain>
        <strain evidence="8">1331</strain>
        <strain evidence="9">1332</strain>
        <strain evidence="11">1337</strain>
        <strain evidence="7">1341</strain>
        <strain evidence="6">1343</strain>
        <strain evidence="12">1345</strain>
        <tissue evidence="8">Megagametophyte</tissue>
    </source>
</reference>
<evidence type="ECO:0000256" key="2">
    <source>
        <dbReference type="ARBA" id="ARBA00022692"/>
    </source>
</evidence>
<keyword evidence="5" id="KW-0472">Membrane</keyword>
<comment type="subcellular location">
    <subcellularLocation>
        <location evidence="1">Membrane</location>
        <topology evidence="1">Single-pass membrane protein</topology>
    </subcellularLocation>
</comment>
<organism evidence="8">
    <name type="scientific">Pinus taeda</name>
    <name type="common">Loblolly pine</name>
    <dbReference type="NCBI Taxonomy" id="3352"/>
    <lineage>
        <taxon>Eukaryota</taxon>
        <taxon>Viridiplantae</taxon>
        <taxon>Streptophyta</taxon>
        <taxon>Embryophyta</taxon>
        <taxon>Tracheophyta</taxon>
        <taxon>Spermatophyta</taxon>
        <taxon>Pinopsida</taxon>
        <taxon>Pinidae</taxon>
        <taxon>Conifers I</taxon>
        <taxon>Pinales</taxon>
        <taxon>Pinaceae</taxon>
        <taxon>Pinus</taxon>
        <taxon>Pinus subgen. Pinus</taxon>
    </lineage>
</organism>
<accession>K7NI07</accession>
<dbReference type="GO" id="GO:0016709">
    <property type="term" value="F:oxidoreductase activity, acting on paired donors, with incorporation or reduction of molecular oxygen, NAD(P)H as one donor, and incorporation of one atom of oxygen"/>
    <property type="evidence" value="ECO:0007669"/>
    <property type="project" value="TreeGrafter"/>
</dbReference>
<dbReference type="EMBL" id="JQ018607">
    <property type="protein sequence ID" value="AEX12027.1"/>
    <property type="molecule type" value="Genomic_DNA"/>
</dbReference>
<evidence type="ECO:0000256" key="4">
    <source>
        <dbReference type="ARBA" id="ARBA00022989"/>
    </source>
</evidence>
<dbReference type="Gene3D" id="1.10.630.10">
    <property type="entry name" value="Cytochrome P450"/>
    <property type="match status" value="1"/>
</dbReference>
<dbReference type="AlphaFoldDB" id="K7NI07"/>
<dbReference type="EMBL" id="JQ018604">
    <property type="protein sequence ID" value="AEX12024.1"/>
    <property type="molecule type" value="Genomic_DNA"/>
</dbReference>
<sequence>SAMKAFGEVREWGIGRLVEKLKNEAARNGGVVSVVEPFRNAVFCILLWMCFGSKPDEEMVTSVQGVMREVLLTGVGLDEALPIPAFFFRRRRARMLEIRRRQRKTLLALINQRRDAPPPAGGAYVDTLFNLKVEDGRSLNDEELGTLCS</sequence>
<feature type="non-terminal residue" evidence="8">
    <location>
        <position position="149"/>
    </location>
</feature>
<evidence type="ECO:0000313" key="7">
    <source>
        <dbReference type="EMBL" id="AEX12016.1"/>
    </source>
</evidence>
<evidence type="ECO:0000256" key="1">
    <source>
        <dbReference type="ARBA" id="ARBA00004167"/>
    </source>
</evidence>
<dbReference type="PANTHER" id="PTHR24298">
    <property type="entry name" value="FLAVONOID 3'-MONOOXYGENASE-RELATED"/>
    <property type="match status" value="1"/>
</dbReference>
<name>K7NI07_PINTA</name>
<evidence type="ECO:0000313" key="6">
    <source>
        <dbReference type="EMBL" id="AEX12015.1"/>
    </source>
</evidence>
<keyword evidence="2" id="KW-0812">Transmembrane</keyword>
<evidence type="ECO:0000313" key="10">
    <source>
        <dbReference type="EMBL" id="AEX12022.1"/>
    </source>
</evidence>
<dbReference type="EMBL" id="JQ018595">
    <property type="protein sequence ID" value="AEX12015.1"/>
    <property type="molecule type" value="Genomic_DNA"/>
</dbReference>
<evidence type="ECO:0000313" key="11">
    <source>
        <dbReference type="EMBL" id="AEX12024.1"/>
    </source>
</evidence>
<evidence type="ECO:0000313" key="12">
    <source>
        <dbReference type="EMBL" id="AEX12027.1"/>
    </source>
</evidence>
<dbReference type="InterPro" id="IPR051103">
    <property type="entry name" value="Plant_metabolite_P450s"/>
</dbReference>
<dbReference type="InterPro" id="IPR036396">
    <property type="entry name" value="Cyt_P450_sf"/>
</dbReference>
<dbReference type="EMBL" id="JQ018597">
    <property type="protein sequence ID" value="AEX12017.1"/>
    <property type="molecule type" value="Genomic_DNA"/>
</dbReference>
<dbReference type="GO" id="GO:0016020">
    <property type="term" value="C:membrane"/>
    <property type="evidence" value="ECO:0007669"/>
    <property type="project" value="UniProtKB-SubCell"/>
</dbReference>
<dbReference type="GO" id="GO:0020037">
    <property type="term" value="F:heme binding"/>
    <property type="evidence" value="ECO:0007669"/>
    <property type="project" value="InterPro"/>
</dbReference>
<feature type="non-terminal residue" evidence="8">
    <location>
        <position position="1"/>
    </location>
</feature>
<dbReference type="EMBL" id="JQ018596">
    <property type="protein sequence ID" value="AEX12016.1"/>
    <property type="molecule type" value="Genomic_DNA"/>
</dbReference>
<dbReference type="PANTHER" id="PTHR24298:SF800">
    <property type="entry name" value="CYTOCHROME P450 89A2-RELATED"/>
    <property type="match status" value="1"/>
</dbReference>
<evidence type="ECO:0000256" key="3">
    <source>
        <dbReference type="ARBA" id="ARBA00022723"/>
    </source>
</evidence>
<keyword evidence="4" id="KW-1133">Transmembrane helix</keyword>
<dbReference type="SUPFAM" id="SSF48264">
    <property type="entry name" value="Cytochrome P450"/>
    <property type="match status" value="1"/>
</dbReference>
<gene>
    <name evidence="8" type="ORF">0_3450_02</name>
</gene>
<keyword evidence="3" id="KW-0479">Metal-binding</keyword>
<evidence type="ECO:0000256" key="5">
    <source>
        <dbReference type="ARBA" id="ARBA00023136"/>
    </source>
</evidence>